<evidence type="ECO:0008006" key="4">
    <source>
        <dbReference type="Google" id="ProtNLM"/>
    </source>
</evidence>
<gene>
    <name evidence="2" type="ORF">NB063_19815</name>
</gene>
<sequence length="310" mass="31889">MKLITPKYSNLSLTIRRASDAISRACVGVDRLIRMRMHAAMRGFAAFGIAAALVSTGCQQAGGPGGSSGIAPITQLPGQTPIAGPTLPALGPFGASARVPPPATGSYGSPNVLAGSTYNNTPANYAPSGLQQMSYNDQGGNQIAVAGGVPSSPSDTPVGSGWMETSTNQNLAINPQMDLSGSNLGLRMGGMPVNDLTNAPAPPGYRGTVGFNNQSGQFNTPSYQPAPSIQGYQPQTNLPGQYPATQLMPQSNYGSDGFAPQASNPQVQQFNTPIMTQPISGGGLAESAPAANQPAFSSADRPVQWQTPRR</sequence>
<reference evidence="2 3" key="1">
    <citation type="journal article" date="2022" name="Syst. Appl. Microbiol.">
        <title>Rhodopirellula aestuarii sp. nov., a novel member of the genus Rhodopirellula isolated from brackish sediments collected in the Tagus River estuary, Portugal.</title>
        <authorList>
            <person name="Vitorino I.R."/>
            <person name="Klimek D."/>
            <person name="Calusinska M."/>
            <person name="Lobo-da-Cunha A."/>
            <person name="Vasconcelos V."/>
            <person name="Lage O.M."/>
        </authorList>
    </citation>
    <scope>NUCLEOTIDE SEQUENCE [LARGE SCALE GENOMIC DNA]</scope>
    <source>
        <strain evidence="2 3">ICT_H3.1</strain>
    </source>
</reference>
<dbReference type="Proteomes" id="UP001202961">
    <property type="component" value="Unassembled WGS sequence"/>
</dbReference>
<comment type="caution">
    <text evidence="2">The sequence shown here is derived from an EMBL/GenBank/DDBJ whole genome shotgun (WGS) entry which is preliminary data.</text>
</comment>
<name>A0ABT0U936_9BACT</name>
<evidence type="ECO:0000313" key="3">
    <source>
        <dbReference type="Proteomes" id="UP001202961"/>
    </source>
</evidence>
<organism evidence="2 3">
    <name type="scientific">Aporhodopirellula aestuarii</name>
    <dbReference type="NCBI Taxonomy" id="2950107"/>
    <lineage>
        <taxon>Bacteria</taxon>
        <taxon>Pseudomonadati</taxon>
        <taxon>Planctomycetota</taxon>
        <taxon>Planctomycetia</taxon>
        <taxon>Pirellulales</taxon>
        <taxon>Pirellulaceae</taxon>
        <taxon>Aporhodopirellula</taxon>
    </lineage>
</organism>
<evidence type="ECO:0000313" key="2">
    <source>
        <dbReference type="EMBL" id="MCM2372866.1"/>
    </source>
</evidence>
<accession>A0ABT0U936</accession>
<evidence type="ECO:0000256" key="1">
    <source>
        <dbReference type="SAM" id="MobiDB-lite"/>
    </source>
</evidence>
<protein>
    <recommendedName>
        <fullName evidence="4">Secreted protein</fullName>
    </recommendedName>
</protein>
<proteinExistence type="predicted"/>
<dbReference type="RefSeq" id="WP_250930500.1">
    <property type="nucleotide sequence ID" value="NZ_JAMQBK010000057.1"/>
</dbReference>
<feature type="compositionally biased region" description="Polar residues" evidence="1">
    <location>
        <begin position="261"/>
        <end position="279"/>
    </location>
</feature>
<dbReference type="EMBL" id="JAMQBK010000057">
    <property type="protein sequence ID" value="MCM2372866.1"/>
    <property type="molecule type" value="Genomic_DNA"/>
</dbReference>
<keyword evidence="3" id="KW-1185">Reference proteome</keyword>
<feature type="compositionally biased region" description="Polar residues" evidence="1">
    <location>
        <begin position="210"/>
        <end position="254"/>
    </location>
</feature>
<feature type="region of interest" description="Disordered" evidence="1">
    <location>
        <begin position="198"/>
        <end position="310"/>
    </location>
</feature>